<accession>A0A267DNE3</accession>
<dbReference type="PANTHER" id="PTHR13238">
    <property type="entry name" value="PROTEIN C21ORF59"/>
    <property type="match status" value="1"/>
</dbReference>
<dbReference type="OrthoDB" id="276065at2759"/>
<comment type="caution">
    <text evidence="2">The sequence shown here is derived from an EMBL/GenBank/DDBJ whole genome shotgun (WGS) entry which is preliminary data.</text>
</comment>
<dbReference type="AlphaFoldDB" id="A0A267DNE3"/>
<gene>
    <name evidence="2" type="ORF">BOX15_Mlig012230g1</name>
</gene>
<dbReference type="GO" id="GO:0003352">
    <property type="term" value="P:regulation of cilium movement"/>
    <property type="evidence" value="ECO:0007669"/>
    <property type="project" value="InterPro"/>
</dbReference>
<reference evidence="2 3" key="1">
    <citation type="submission" date="2017-06" db="EMBL/GenBank/DDBJ databases">
        <title>A platform for efficient transgenesis in Macrostomum lignano, a flatworm model organism for stem cell research.</title>
        <authorList>
            <person name="Berezikov E."/>
        </authorList>
    </citation>
    <scope>NUCLEOTIDE SEQUENCE [LARGE SCALE GENOMIC DNA]</scope>
    <source>
        <strain evidence="2">DV1</strain>
        <tissue evidence="2">Whole organism</tissue>
    </source>
</reference>
<sequence length="296" mass="33113">RQAAQSMVVIHIKKGDQSQFLFETTVAQPVDDFIAQAVQVYNGRLKIGRICDEISELEKHGLTLPPNMQGLTDEQVTELKLRDEWGEKCTPSGGFVESRDPIGRRNGRAPTENIVQVLSKTRKEARQMISKDLVAAGQAVNMARIQEALQILSGAMTIAYPMGLPPHEPIRMELQNEEDLSGTQASLGVIPPGDASAWFSGKEMQAGKLLSDYLGRNEKCKAIVKLAKRGQGPPAREPVVSEQEQKEMMAFYYRKQQEAKKLEESRDDSYMDSEWADSQQLRRAFHGLSDIKWGPK</sequence>
<dbReference type="InterPro" id="IPR021298">
    <property type="entry name" value="CFAP298"/>
</dbReference>
<name>A0A267DNE3_9PLAT</name>
<dbReference type="PANTHER" id="PTHR13238:SF0">
    <property type="entry name" value="CILIA- AND FLAGELLA-ASSOCIATED PROTEIN 298"/>
    <property type="match status" value="1"/>
</dbReference>
<evidence type="ECO:0000313" key="3">
    <source>
        <dbReference type="Proteomes" id="UP000215902"/>
    </source>
</evidence>
<keyword evidence="3" id="KW-1185">Reference proteome</keyword>
<evidence type="ECO:0000313" key="2">
    <source>
        <dbReference type="EMBL" id="PAA50725.1"/>
    </source>
</evidence>
<dbReference type="Pfam" id="PF11069">
    <property type="entry name" value="CFAP298"/>
    <property type="match status" value="1"/>
</dbReference>
<evidence type="ECO:0008006" key="4">
    <source>
        <dbReference type="Google" id="ProtNLM"/>
    </source>
</evidence>
<dbReference type="Proteomes" id="UP000215902">
    <property type="component" value="Unassembled WGS sequence"/>
</dbReference>
<protein>
    <recommendedName>
        <fullName evidence="4">Cilia- and flagella-associated protein 298</fullName>
    </recommendedName>
</protein>
<proteinExistence type="inferred from homology"/>
<dbReference type="STRING" id="282301.A0A267DNE3"/>
<feature type="non-terminal residue" evidence="2">
    <location>
        <position position="1"/>
    </location>
</feature>
<organism evidence="2 3">
    <name type="scientific">Macrostomum lignano</name>
    <dbReference type="NCBI Taxonomy" id="282301"/>
    <lineage>
        <taxon>Eukaryota</taxon>
        <taxon>Metazoa</taxon>
        <taxon>Spiralia</taxon>
        <taxon>Lophotrochozoa</taxon>
        <taxon>Platyhelminthes</taxon>
        <taxon>Rhabditophora</taxon>
        <taxon>Macrostomorpha</taxon>
        <taxon>Macrostomida</taxon>
        <taxon>Macrostomidae</taxon>
        <taxon>Macrostomum</taxon>
    </lineage>
</organism>
<comment type="similarity">
    <text evidence="1">Belongs to the CFAP298 family.</text>
</comment>
<evidence type="ECO:0000256" key="1">
    <source>
        <dbReference type="ARBA" id="ARBA00009619"/>
    </source>
</evidence>
<dbReference type="EMBL" id="NIVC01003576">
    <property type="protein sequence ID" value="PAA50725.1"/>
    <property type="molecule type" value="Genomic_DNA"/>
</dbReference>